<proteinExistence type="predicted"/>
<dbReference type="Proteomes" id="UP000461288">
    <property type="component" value="Unassembled WGS sequence"/>
</dbReference>
<dbReference type="Gene3D" id="1.20.5.230">
    <property type="match status" value="1"/>
</dbReference>
<evidence type="ECO:0000313" key="3">
    <source>
        <dbReference type="EMBL" id="MWK56687.1"/>
    </source>
</evidence>
<sequence length="86" mass="8907">MQVQKKDQVVFSVPRRATRSRDLALALAAVGGAVGATSAHADLDTATIKTAIESNTSKGQEVGGYVIGAVVALVVVSIIIMMVRKV</sequence>
<dbReference type="RefSeq" id="WP_160480897.1">
    <property type="nucleotide sequence ID" value="NZ_BQHX01000121.1"/>
</dbReference>
<accession>A0A7X3H7A0</accession>
<evidence type="ECO:0000256" key="1">
    <source>
        <dbReference type="SAM" id="Phobius"/>
    </source>
</evidence>
<reference evidence="4 5" key="1">
    <citation type="submission" date="2019-12" db="EMBL/GenBank/DDBJ databases">
        <title>Draft genome sequence of Pseudomonas otitidis recovered from a chicken carcass.</title>
        <authorList>
            <person name="Vieira T.R."/>
            <person name="Oliviera E.F.C."/>
            <person name="Silva N.M.V."/>
            <person name="Sambrano G.E."/>
            <person name="Cibulski S.P."/>
            <person name="Cardoso M.R.I."/>
        </authorList>
    </citation>
    <scope>NUCLEOTIDE SEQUENCE [LARGE SCALE GENOMIC DNA]</scope>
    <source>
        <strain evidence="4 5">25_K</strain>
    </source>
</reference>
<keyword evidence="1" id="KW-0472">Membrane</keyword>
<feature type="transmembrane region" description="Helical" evidence="1">
    <location>
        <begin position="65"/>
        <end position="83"/>
    </location>
</feature>
<name>A0A7X3H7A0_9GAMM</name>
<dbReference type="InterPro" id="IPR008020">
    <property type="entry name" value="G8P"/>
</dbReference>
<evidence type="ECO:0008006" key="6">
    <source>
        <dbReference type="Google" id="ProtNLM"/>
    </source>
</evidence>
<keyword evidence="1" id="KW-1133">Transmembrane helix</keyword>
<dbReference type="SUPFAM" id="SSF57987">
    <property type="entry name" value="Inovirus (filamentous phage) major coat protein"/>
    <property type="match status" value="1"/>
</dbReference>
<feature type="signal peptide" evidence="2">
    <location>
        <begin position="1"/>
        <end position="41"/>
    </location>
</feature>
<dbReference type="Pfam" id="PF05356">
    <property type="entry name" value="Phage_Coat_B"/>
    <property type="match status" value="1"/>
</dbReference>
<evidence type="ECO:0000313" key="5">
    <source>
        <dbReference type="Proteomes" id="UP000461288"/>
    </source>
</evidence>
<evidence type="ECO:0000256" key="2">
    <source>
        <dbReference type="SAM" id="SignalP"/>
    </source>
</evidence>
<gene>
    <name evidence="3" type="ORF">GO594_11930</name>
    <name evidence="4" type="ORF">GO594_11985</name>
</gene>
<evidence type="ECO:0000313" key="4">
    <source>
        <dbReference type="EMBL" id="MWK56698.1"/>
    </source>
</evidence>
<organism evidence="4 5">
    <name type="scientific">Metapseudomonas otitidis</name>
    <dbReference type="NCBI Taxonomy" id="319939"/>
    <lineage>
        <taxon>Bacteria</taxon>
        <taxon>Pseudomonadati</taxon>
        <taxon>Pseudomonadota</taxon>
        <taxon>Gammaproteobacteria</taxon>
        <taxon>Pseudomonadales</taxon>
        <taxon>Pseudomonadaceae</taxon>
        <taxon>Metapseudomonas</taxon>
    </lineage>
</organism>
<keyword evidence="2" id="KW-0732">Signal</keyword>
<keyword evidence="1" id="KW-0812">Transmembrane</keyword>
<protein>
    <recommendedName>
        <fullName evidence="6">Bacteriophage coat protein B</fullName>
    </recommendedName>
</protein>
<dbReference type="EMBL" id="WTFN01000024">
    <property type="protein sequence ID" value="MWK56687.1"/>
    <property type="molecule type" value="Genomic_DNA"/>
</dbReference>
<dbReference type="EMBL" id="WTFN01000024">
    <property type="protein sequence ID" value="MWK56698.1"/>
    <property type="molecule type" value="Genomic_DNA"/>
</dbReference>
<feature type="chain" id="PRO_5043241262" description="Bacteriophage coat protein B" evidence="2">
    <location>
        <begin position="42"/>
        <end position="86"/>
    </location>
</feature>
<dbReference type="AlphaFoldDB" id="A0A7X3H7A0"/>
<comment type="caution">
    <text evidence="4">The sequence shown here is derived from an EMBL/GenBank/DDBJ whole genome shotgun (WGS) entry which is preliminary data.</text>
</comment>